<name>A0A086P5V5_SPHHM</name>
<proteinExistence type="predicted"/>
<evidence type="ECO:0000256" key="1">
    <source>
        <dbReference type="ARBA" id="ARBA00023172"/>
    </source>
</evidence>
<dbReference type="GO" id="GO:0015074">
    <property type="term" value="P:DNA integration"/>
    <property type="evidence" value="ECO:0007669"/>
    <property type="project" value="InterPro"/>
</dbReference>
<dbReference type="InterPro" id="IPR013762">
    <property type="entry name" value="Integrase-like_cat_sf"/>
</dbReference>
<dbReference type="InterPro" id="IPR011010">
    <property type="entry name" value="DNA_brk_join_enz"/>
</dbReference>
<evidence type="ECO:0000259" key="2">
    <source>
        <dbReference type="Pfam" id="PF00589"/>
    </source>
</evidence>
<sequence>MVMKPLAVVGGTPHETERYHNWLGARLAETSPLLVANPVWSKSLMTEVFGHPWLSLTYARLSLDSQVPVLTNEIKTYLVASVLDDRKADAHWFQRRIPVIQYLVEEGASLLQRFDAACLADIAHPDFAPAADGAGSRCHNEEVLALYAAWYGERHQRRRQSQTRHWIRDGEIVTSHYRAPEVQLFGEIHRFAVVNRAQMAALTERDIILLNDLYSEEDTRFRDRQRRSDSYMNFLCFEPWLRPLMRAFLLDKVAHGELAPGTVVKMLSRLRLFARFLRDAGIADARQINDLTMERYLAWGNAHDAKGKNWYTDIVQLMRAAPVLLPGQWPRIALDKRAARRIHYKQAPDDPRNRLYASREGANRAAPPEALAAMMTKLDELPVPIPAIFTIGLTTGARAEDLHALLFDCLQPDPHDGRFMIFTFWQNKVSRWNSKPLLVTDPAHQTMIKLIQAQRDHVRQRYGSATKYLFPVFYGKRETFLGYHWTLQELKKLCLTHHIVDGEGRPFDFSWHPLRHHRGTQMAAEGHDILSIMFELGHASPDMASMYVNKRLDLKKNALLRKGSGQFFTIEGKVDETVGELLLRKETTMATRVSGGACTLPGQLGEWCEHAHACLTCRFFRADGDDIDHFRCERAGLYVAIEGLEQEARNYEENGQARMADITRKRLQRNKDVVHNTDTIIRSIEEGGLYKGAKQRYKPAAAREEALP</sequence>
<evidence type="ECO:0000313" key="4">
    <source>
        <dbReference type="Proteomes" id="UP000024284"/>
    </source>
</evidence>
<keyword evidence="4" id="KW-1185">Reference proteome</keyword>
<evidence type="ECO:0000313" key="3">
    <source>
        <dbReference type="EMBL" id="KFG88773.1"/>
    </source>
</evidence>
<keyword evidence="1" id="KW-0233">DNA recombination</keyword>
<comment type="caution">
    <text evidence="3">The sequence shown here is derived from an EMBL/GenBank/DDBJ whole genome shotgun (WGS) entry which is preliminary data.</text>
</comment>
<dbReference type="InterPro" id="IPR002104">
    <property type="entry name" value="Integrase_catalytic"/>
</dbReference>
<reference evidence="3" key="1">
    <citation type="submission" date="2014-08" db="EMBL/GenBank/DDBJ databases">
        <title>Draft genome sequences of Sphingobium herbicidovorans.</title>
        <authorList>
            <person name="Gan H.M."/>
            <person name="Gan H.Y."/>
            <person name="Savka M.A."/>
        </authorList>
    </citation>
    <scope>NUCLEOTIDE SEQUENCE [LARGE SCALE GENOMIC DNA]</scope>
    <source>
        <strain evidence="3">NBRC 16415</strain>
    </source>
</reference>
<dbReference type="PATRIC" id="fig|1219045.3.peg.3663"/>
<dbReference type="eggNOG" id="COG0582">
    <property type="taxonomic scope" value="Bacteria"/>
</dbReference>
<dbReference type="AlphaFoldDB" id="A0A086P5V5"/>
<dbReference type="OrthoDB" id="7476432at2"/>
<dbReference type="GO" id="GO:0006310">
    <property type="term" value="P:DNA recombination"/>
    <property type="evidence" value="ECO:0007669"/>
    <property type="project" value="UniProtKB-KW"/>
</dbReference>
<dbReference type="EMBL" id="JFZA02000056">
    <property type="protein sequence ID" value="KFG88773.1"/>
    <property type="molecule type" value="Genomic_DNA"/>
</dbReference>
<dbReference type="GO" id="GO:0003677">
    <property type="term" value="F:DNA binding"/>
    <property type="evidence" value="ECO:0007669"/>
    <property type="project" value="InterPro"/>
</dbReference>
<gene>
    <name evidence="3" type="primary">tnpB</name>
    <name evidence="3" type="ORF">BV98_003611</name>
</gene>
<protein>
    <submittedName>
        <fullName evidence="3">Transponson protein B</fullName>
    </submittedName>
</protein>
<dbReference type="Gene3D" id="1.10.443.10">
    <property type="entry name" value="Intergrase catalytic core"/>
    <property type="match status" value="1"/>
</dbReference>
<dbReference type="STRING" id="76947.GCA_002080435_00343"/>
<dbReference type="Pfam" id="PF00589">
    <property type="entry name" value="Phage_integrase"/>
    <property type="match status" value="1"/>
</dbReference>
<dbReference type="CDD" id="cd01187">
    <property type="entry name" value="INT_tnpB_C_Tn554"/>
    <property type="match status" value="1"/>
</dbReference>
<organism evidence="3 4">
    <name type="scientific">Sphingobium herbicidovorans (strain ATCC 700291 / DSM 11019 / CCUG 56400 / KCTC 2939 / LMG 18315 / NBRC 16415 / MH)</name>
    <name type="common">Sphingomonas herbicidovorans</name>
    <dbReference type="NCBI Taxonomy" id="1219045"/>
    <lineage>
        <taxon>Bacteria</taxon>
        <taxon>Pseudomonadati</taxon>
        <taxon>Pseudomonadota</taxon>
        <taxon>Alphaproteobacteria</taxon>
        <taxon>Sphingomonadales</taxon>
        <taxon>Sphingomonadaceae</taxon>
        <taxon>Sphingobium</taxon>
    </lineage>
</organism>
<dbReference type="Proteomes" id="UP000024284">
    <property type="component" value="Unassembled WGS sequence"/>
</dbReference>
<feature type="domain" description="Tyr recombinase" evidence="2">
    <location>
        <begin position="371"/>
        <end position="550"/>
    </location>
</feature>
<dbReference type="RefSeq" id="WP_037468711.1">
    <property type="nucleotide sequence ID" value="NZ_BCZD01000014.1"/>
</dbReference>
<accession>A0A086P5V5</accession>
<dbReference type="SUPFAM" id="SSF56349">
    <property type="entry name" value="DNA breaking-rejoining enzymes"/>
    <property type="match status" value="1"/>
</dbReference>